<feature type="compositionally biased region" description="Polar residues" evidence="2">
    <location>
        <begin position="91"/>
        <end position="107"/>
    </location>
</feature>
<dbReference type="PANTHER" id="PTHR46700:SF1">
    <property type="entry name" value="ARM REPEAT SUPERFAMILY PROTEIN"/>
    <property type="match status" value="1"/>
</dbReference>
<reference evidence="4 5" key="1">
    <citation type="submission" date="2024-09" db="EMBL/GenBank/DDBJ databases">
        <title>Chromosome-scale assembly of Riccia fluitans.</title>
        <authorList>
            <person name="Paukszto L."/>
            <person name="Sawicki J."/>
            <person name="Karawczyk K."/>
            <person name="Piernik-Szablinska J."/>
            <person name="Szczecinska M."/>
            <person name="Mazdziarz M."/>
        </authorList>
    </citation>
    <scope>NUCLEOTIDE SEQUENCE [LARGE SCALE GENOMIC DNA]</scope>
    <source>
        <strain evidence="4">Rf_01</strain>
        <tissue evidence="4">Aerial parts of the thallus</tissue>
    </source>
</reference>
<dbReference type="PANTHER" id="PTHR46700">
    <property type="entry name" value="ARM REPEAT SUPERFAMILY PROTEIN"/>
    <property type="match status" value="1"/>
</dbReference>
<proteinExistence type="predicted"/>
<dbReference type="InterPro" id="IPR016024">
    <property type="entry name" value="ARM-type_fold"/>
</dbReference>
<evidence type="ECO:0000256" key="2">
    <source>
        <dbReference type="SAM" id="MobiDB-lite"/>
    </source>
</evidence>
<evidence type="ECO:0000313" key="5">
    <source>
        <dbReference type="Proteomes" id="UP001605036"/>
    </source>
</evidence>
<feature type="region of interest" description="Disordered" evidence="2">
    <location>
        <begin position="127"/>
        <end position="158"/>
    </location>
</feature>
<dbReference type="Pfam" id="PF25598">
    <property type="entry name" value="ARM_PUB"/>
    <property type="match status" value="1"/>
</dbReference>
<feature type="region of interest" description="Disordered" evidence="2">
    <location>
        <begin position="1"/>
        <end position="50"/>
    </location>
</feature>
<name>A0ABD1XYZ6_9MARC</name>
<sequence>MGLVVRPNGISGSKSRGPATAAATSDKKRCCKVSSSTTTTSSSSSAATTSKKKWTLFILKQNVSCEQRQSQSNTAAAGAVDSSVVPLKPLPSNNNYTPGAQEQQQFDEPQKERLKGLATIVQDVLSRSVSDVRKEPHGGGRRSHQGGGGGGGGDDTASEVSSISFRMQLLDRCDTGLGSARLRCASSSSLVPSEADASFRYSQRMNVESSTKIEGLINSGKRTTDSRRRESTSSRSARADEYETVVERLNDPRATIRLLAATAVREATRNSSLAREDLWRAGAIPPLVNLLEESEQSVCYMATVALLNLAIGSVRNKQVMADCGAIPVLVRLMRPESSNQVRESATTVILSLAASDQLKPSIGTSGAIVYLSDILSSGTTQGRSDAVRALLNLSIFKGNRIPMVQAGVVPPLYKVILRDAKDTAEKAVLLLSHLFSCKEGRETITADEGTVTILIQVLKRASFSQSSKEQTVVMLLALSSKMTVRREAVIAQGILPSVVEIALLGSSTKIQEKASKLLRIIKEHRTDEGILTTTDRSSDLNEHRNIQLERQYSSSSTVDTTTSTYTMPTAKRKVVRCISDRAEVSKDGKDVKYSGFFRSLVSRSMRSDYLPCRTAGAAPSRNESPTVSCKILRSFCSHD</sequence>
<dbReference type="AlphaFoldDB" id="A0ABD1XYZ6"/>
<evidence type="ECO:0000259" key="3">
    <source>
        <dbReference type="Pfam" id="PF25598"/>
    </source>
</evidence>
<dbReference type="Proteomes" id="UP001605036">
    <property type="component" value="Unassembled WGS sequence"/>
</dbReference>
<gene>
    <name evidence="4" type="ORF">R1flu_025869</name>
</gene>
<feature type="region of interest" description="Disordered" evidence="2">
    <location>
        <begin position="74"/>
        <end position="112"/>
    </location>
</feature>
<organism evidence="4 5">
    <name type="scientific">Riccia fluitans</name>
    <dbReference type="NCBI Taxonomy" id="41844"/>
    <lineage>
        <taxon>Eukaryota</taxon>
        <taxon>Viridiplantae</taxon>
        <taxon>Streptophyta</taxon>
        <taxon>Embryophyta</taxon>
        <taxon>Marchantiophyta</taxon>
        <taxon>Marchantiopsida</taxon>
        <taxon>Marchantiidae</taxon>
        <taxon>Marchantiales</taxon>
        <taxon>Ricciaceae</taxon>
        <taxon>Riccia</taxon>
    </lineage>
</organism>
<dbReference type="InterPro" id="IPR011989">
    <property type="entry name" value="ARM-like"/>
</dbReference>
<dbReference type="InterPro" id="IPR058678">
    <property type="entry name" value="ARM_PUB"/>
</dbReference>
<dbReference type="SMART" id="SM00185">
    <property type="entry name" value="ARM"/>
    <property type="match status" value="6"/>
</dbReference>
<feature type="repeat" description="ARM" evidence="1">
    <location>
        <begin position="282"/>
        <end position="324"/>
    </location>
</feature>
<feature type="compositionally biased region" description="Gly residues" evidence="2">
    <location>
        <begin position="145"/>
        <end position="154"/>
    </location>
</feature>
<dbReference type="EMBL" id="JBHFFA010000007">
    <property type="protein sequence ID" value="KAL2614177.1"/>
    <property type="molecule type" value="Genomic_DNA"/>
</dbReference>
<feature type="region of interest" description="Disordered" evidence="2">
    <location>
        <begin position="212"/>
        <end position="240"/>
    </location>
</feature>
<feature type="repeat" description="ARM" evidence="1">
    <location>
        <begin position="324"/>
        <end position="367"/>
    </location>
</feature>
<feature type="domain" description="U-box" evidence="3">
    <location>
        <begin position="269"/>
        <end position="533"/>
    </location>
</feature>
<keyword evidence="5" id="KW-1185">Reference proteome</keyword>
<dbReference type="Gene3D" id="1.25.10.10">
    <property type="entry name" value="Leucine-rich Repeat Variant"/>
    <property type="match status" value="1"/>
</dbReference>
<evidence type="ECO:0000313" key="4">
    <source>
        <dbReference type="EMBL" id="KAL2614177.1"/>
    </source>
</evidence>
<feature type="compositionally biased region" description="Basic and acidic residues" evidence="2">
    <location>
        <begin position="222"/>
        <end position="240"/>
    </location>
</feature>
<protein>
    <recommendedName>
        <fullName evidence="3">U-box domain-containing protein</fullName>
    </recommendedName>
</protein>
<dbReference type="InterPro" id="IPR000225">
    <property type="entry name" value="Armadillo"/>
</dbReference>
<evidence type="ECO:0000256" key="1">
    <source>
        <dbReference type="PROSITE-ProRule" id="PRU00259"/>
    </source>
</evidence>
<accession>A0ABD1XYZ6</accession>
<comment type="caution">
    <text evidence="4">The sequence shown here is derived from an EMBL/GenBank/DDBJ whole genome shotgun (WGS) entry which is preliminary data.</text>
</comment>
<dbReference type="PROSITE" id="PS50176">
    <property type="entry name" value="ARM_REPEAT"/>
    <property type="match status" value="2"/>
</dbReference>
<feature type="compositionally biased region" description="Low complexity" evidence="2">
    <location>
        <begin position="34"/>
        <end position="49"/>
    </location>
</feature>
<dbReference type="SUPFAM" id="SSF48371">
    <property type="entry name" value="ARM repeat"/>
    <property type="match status" value="1"/>
</dbReference>